<dbReference type="InterPro" id="IPR036286">
    <property type="entry name" value="LexA/Signal_pep-like_sf"/>
</dbReference>
<dbReference type="Proteomes" id="UP000248301">
    <property type="component" value="Unassembled WGS sequence"/>
</dbReference>
<dbReference type="EMBL" id="NKUF01000003">
    <property type="protein sequence ID" value="PYD64339.1"/>
    <property type="molecule type" value="Genomic_DNA"/>
</dbReference>
<name>A0A318PVW0_9PROT</name>
<organism evidence="2 3">
    <name type="scientific">Gluconacetobacter entanii</name>
    <dbReference type="NCBI Taxonomy" id="108528"/>
    <lineage>
        <taxon>Bacteria</taxon>
        <taxon>Pseudomonadati</taxon>
        <taxon>Pseudomonadota</taxon>
        <taxon>Alphaproteobacteria</taxon>
        <taxon>Acetobacterales</taxon>
        <taxon>Acetobacteraceae</taxon>
        <taxon>Gluconacetobacter</taxon>
    </lineage>
</organism>
<evidence type="ECO:0000256" key="1">
    <source>
        <dbReference type="SAM" id="MobiDB-lite"/>
    </source>
</evidence>
<protein>
    <submittedName>
        <fullName evidence="2">Phage repressor protein</fullName>
    </submittedName>
</protein>
<reference evidence="2 3" key="1">
    <citation type="submission" date="2017-07" db="EMBL/GenBank/DDBJ databases">
        <title>A draft genome sequence of Gluconacetobacter entanii LTH 4560.</title>
        <authorList>
            <person name="Skraban J."/>
            <person name="Cleenwerck I."/>
            <person name="Vandamme P."/>
            <person name="Trcek J."/>
        </authorList>
    </citation>
    <scope>NUCLEOTIDE SEQUENCE [LARGE SCALE GENOMIC DNA]</scope>
    <source>
        <strain evidence="2 3">LTH 4560</strain>
    </source>
</reference>
<evidence type="ECO:0000313" key="3">
    <source>
        <dbReference type="Proteomes" id="UP000248301"/>
    </source>
</evidence>
<proteinExistence type="predicted"/>
<dbReference type="AlphaFoldDB" id="A0A318PVW0"/>
<gene>
    <name evidence="2" type="ORF">CFR72_02540</name>
</gene>
<evidence type="ECO:0000313" key="2">
    <source>
        <dbReference type="EMBL" id="PYD64339.1"/>
    </source>
</evidence>
<dbReference type="SUPFAM" id="SSF51306">
    <property type="entry name" value="LexA/Signal peptidase"/>
    <property type="match status" value="1"/>
</dbReference>
<feature type="region of interest" description="Disordered" evidence="1">
    <location>
        <begin position="26"/>
        <end position="51"/>
    </location>
</feature>
<sequence length="221" mass="24269">MISHEDIWRALDLLATERGMTPSGLARAAGLDSTTFNPSKRMTPAGRPRWPGTESLARTLSATGISLEGFGRLMNGHGDRPGGAHHAHLRIVPFSELGQAELFDESGLPCGDRWETWDFHGLADHHSYAVLVDSDNMEPVFRNGAVLVVSPTAAIRQHDRVLLHGPDSHPFCGIVTDRWHDALPSAPLHERIRIRGVGRIEGETIEMDGDTRVHRIAMACL</sequence>
<comment type="caution">
    <text evidence="2">The sequence shown here is derived from an EMBL/GenBank/DDBJ whole genome shotgun (WGS) entry which is preliminary data.</text>
</comment>
<dbReference type="RefSeq" id="WP_110912486.1">
    <property type="nucleotide sequence ID" value="NZ_NKUF01000003.1"/>
</dbReference>
<dbReference type="OrthoDB" id="9792157at2"/>
<accession>A0A318PVW0</accession>
<dbReference type="CDD" id="cd06462">
    <property type="entry name" value="Peptidase_S24_S26"/>
    <property type="match status" value="1"/>
</dbReference>